<evidence type="ECO:0000259" key="3">
    <source>
        <dbReference type="Pfam" id="PF16344"/>
    </source>
</evidence>
<dbReference type="Gene3D" id="2.60.120.1440">
    <property type="match status" value="1"/>
</dbReference>
<reference evidence="4 5" key="1">
    <citation type="submission" date="2018-07" db="EMBL/GenBank/DDBJ databases">
        <title>Dyadobacter roseus sp. nov., isolated from rose rhizosphere soil.</title>
        <authorList>
            <person name="Chen L."/>
        </authorList>
    </citation>
    <scope>NUCLEOTIDE SEQUENCE [LARGE SCALE GENOMIC DNA]</scope>
    <source>
        <strain evidence="4 5">RS19</strain>
    </source>
</reference>
<feature type="domain" description="FecR protein" evidence="2">
    <location>
        <begin position="113"/>
        <end position="207"/>
    </location>
</feature>
<dbReference type="Proteomes" id="UP000256373">
    <property type="component" value="Unassembled WGS sequence"/>
</dbReference>
<keyword evidence="1" id="KW-0812">Transmembrane</keyword>
<dbReference type="InterPro" id="IPR032508">
    <property type="entry name" value="FecR_C"/>
</dbReference>
<dbReference type="PANTHER" id="PTHR30273">
    <property type="entry name" value="PERIPLASMIC SIGNAL SENSOR AND SIGMA FACTOR ACTIVATOR FECR-RELATED"/>
    <property type="match status" value="1"/>
</dbReference>
<dbReference type="Pfam" id="PF16344">
    <property type="entry name" value="FecR_C"/>
    <property type="match status" value="1"/>
</dbReference>
<dbReference type="InterPro" id="IPR006860">
    <property type="entry name" value="FecR"/>
</dbReference>
<dbReference type="RefSeq" id="WP_115828936.1">
    <property type="nucleotide sequence ID" value="NZ_QNUL01000001.1"/>
</dbReference>
<keyword evidence="5" id="KW-1185">Reference proteome</keyword>
<organism evidence="4 5">
    <name type="scientific">Dyadobacter luteus</name>
    <dbReference type="NCBI Taxonomy" id="2259619"/>
    <lineage>
        <taxon>Bacteria</taxon>
        <taxon>Pseudomonadati</taxon>
        <taxon>Bacteroidota</taxon>
        <taxon>Cytophagia</taxon>
        <taxon>Cytophagales</taxon>
        <taxon>Spirosomataceae</taxon>
        <taxon>Dyadobacter</taxon>
    </lineage>
</organism>
<dbReference type="PIRSF" id="PIRSF018266">
    <property type="entry name" value="FecR"/>
    <property type="match status" value="1"/>
</dbReference>
<feature type="transmembrane region" description="Helical" evidence="1">
    <location>
        <begin position="75"/>
        <end position="92"/>
    </location>
</feature>
<evidence type="ECO:0000313" key="5">
    <source>
        <dbReference type="Proteomes" id="UP000256373"/>
    </source>
</evidence>
<dbReference type="AlphaFoldDB" id="A0A3D8YIC4"/>
<evidence type="ECO:0000313" key="4">
    <source>
        <dbReference type="EMBL" id="REA64330.1"/>
    </source>
</evidence>
<dbReference type="InterPro" id="IPR012373">
    <property type="entry name" value="Ferrdict_sens_TM"/>
</dbReference>
<accession>A0A3D8YIC4</accession>
<name>A0A3D8YIC4_9BACT</name>
<dbReference type="GO" id="GO:0016989">
    <property type="term" value="F:sigma factor antagonist activity"/>
    <property type="evidence" value="ECO:0007669"/>
    <property type="project" value="TreeGrafter"/>
</dbReference>
<feature type="domain" description="Protein FecR C-terminal" evidence="3">
    <location>
        <begin position="253"/>
        <end position="321"/>
    </location>
</feature>
<evidence type="ECO:0008006" key="6">
    <source>
        <dbReference type="Google" id="ProtNLM"/>
    </source>
</evidence>
<evidence type="ECO:0000256" key="1">
    <source>
        <dbReference type="SAM" id="Phobius"/>
    </source>
</evidence>
<keyword evidence="1" id="KW-0472">Membrane</keyword>
<dbReference type="Gene3D" id="3.55.50.30">
    <property type="match status" value="1"/>
</dbReference>
<protein>
    <recommendedName>
        <fullName evidence="6">FecR family protein</fullName>
    </recommendedName>
</protein>
<proteinExistence type="predicted"/>
<keyword evidence="1" id="KW-1133">Transmembrane helix</keyword>
<evidence type="ECO:0000259" key="2">
    <source>
        <dbReference type="Pfam" id="PF04773"/>
    </source>
</evidence>
<dbReference type="Pfam" id="PF04773">
    <property type="entry name" value="FecR"/>
    <property type="match status" value="1"/>
</dbReference>
<gene>
    <name evidence="4" type="ORF">DSL64_01915</name>
</gene>
<comment type="caution">
    <text evidence="4">The sequence shown here is derived from an EMBL/GenBank/DDBJ whole genome shotgun (WGS) entry which is preliminary data.</text>
</comment>
<sequence length="322" mass="36992">MKITAELLEKYAEGLCSSEERLAVEKWLDNAEAEVSFPSEQDIPLHQARIWQKVGQHVYDHQLHTKQIHAFWKPWMVAATVLVACALSFFLFKRQYESKPLLTKHVANIQYQRIKTAKGEKRAIRLSDGTEIYLNADSEIHFPARFSDTSRQVILSGEAYFAVAKDAKRPFVVRTSQTSVRVLGTVFSLKAYAEHTTTLVVKEGKVQFSALSGNQGGGHLILTANQRGQFDVSTGLKKDNVYANRYLAWKDNKLIFDNESMKNAALTLERWYNIEVNKIPEHIARQHYTGEFEGQSLEYVLERMSYVMQFKYTINKKNVTIY</sequence>
<dbReference type="EMBL" id="QNUL01000001">
    <property type="protein sequence ID" value="REA64330.1"/>
    <property type="molecule type" value="Genomic_DNA"/>
</dbReference>
<dbReference type="PANTHER" id="PTHR30273:SF2">
    <property type="entry name" value="PROTEIN FECR"/>
    <property type="match status" value="1"/>
</dbReference>
<dbReference type="OrthoDB" id="1099916at2"/>